<feature type="domain" description="Peptidase S74" evidence="4">
    <location>
        <begin position="1763"/>
        <end position="1888"/>
    </location>
</feature>
<evidence type="ECO:0000256" key="3">
    <source>
        <dbReference type="SAM" id="Coils"/>
    </source>
</evidence>
<comment type="subcellular location">
    <subcellularLocation>
        <location evidence="1">Virion</location>
    </subcellularLocation>
</comment>
<name>A0A8S5U1B0_9CAUD</name>
<evidence type="ECO:0000259" key="4">
    <source>
        <dbReference type="PROSITE" id="PS51688"/>
    </source>
</evidence>
<dbReference type="EMBL" id="BK015982">
    <property type="protein sequence ID" value="DAF88229.1"/>
    <property type="molecule type" value="Genomic_DNA"/>
</dbReference>
<accession>A0A8S5U1B0</accession>
<organism evidence="5">
    <name type="scientific">Siphoviridae sp. cttuu15</name>
    <dbReference type="NCBI Taxonomy" id="2825709"/>
    <lineage>
        <taxon>Viruses</taxon>
        <taxon>Duplodnaviria</taxon>
        <taxon>Heunggongvirae</taxon>
        <taxon>Uroviricota</taxon>
        <taxon>Caudoviricetes</taxon>
    </lineage>
</organism>
<keyword evidence="2" id="KW-1227">Viral tail protein</keyword>
<dbReference type="GO" id="GO:0098015">
    <property type="term" value="C:virus tail"/>
    <property type="evidence" value="ECO:0007669"/>
    <property type="project" value="UniProtKB-KW"/>
</dbReference>
<dbReference type="Gene3D" id="1.10.287.1490">
    <property type="match status" value="1"/>
</dbReference>
<evidence type="ECO:0000256" key="1">
    <source>
        <dbReference type="ARBA" id="ARBA00004328"/>
    </source>
</evidence>
<dbReference type="PROSITE" id="PS51688">
    <property type="entry name" value="ICA"/>
    <property type="match status" value="1"/>
</dbReference>
<dbReference type="SUPFAM" id="SSF57997">
    <property type="entry name" value="Tropomyosin"/>
    <property type="match status" value="1"/>
</dbReference>
<keyword evidence="2" id="KW-0946">Virion</keyword>
<proteinExistence type="predicted"/>
<reference evidence="5" key="1">
    <citation type="journal article" date="2021" name="Proc. Natl. Acad. Sci. U.S.A.">
        <title>A Catalog of Tens of Thousands of Viruses from Human Metagenomes Reveals Hidden Associations with Chronic Diseases.</title>
        <authorList>
            <person name="Tisza M.J."/>
            <person name="Buck C.B."/>
        </authorList>
    </citation>
    <scope>NUCLEOTIDE SEQUENCE</scope>
    <source>
        <strain evidence="5">Cttuu15</strain>
    </source>
</reference>
<feature type="coiled-coil region" evidence="3">
    <location>
        <begin position="1881"/>
        <end position="1908"/>
    </location>
</feature>
<evidence type="ECO:0000313" key="5">
    <source>
        <dbReference type="EMBL" id="DAF88229.1"/>
    </source>
</evidence>
<dbReference type="InterPro" id="IPR036388">
    <property type="entry name" value="WH-like_DNA-bd_sf"/>
</dbReference>
<dbReference type="Pfam" id="PF13884">
    <property type="entry name" value="Peptidase_S74"/>
    <property type="match status" value="1"/>
</dbReference>
<dbReference type="InterPro" id="IPR030392">
    <property type="entry name" value="S74_ICA"/>
</dbReference>
<evidence type="ECO:0000256" key="2">
    <source>
        <dbReference type="ARBA" id="ARBA00022732"/>
    </source>
</evidence>
<keyword evidence="3" id="KW-0175">Coiled coil</keyword>
<dbReference type="Gene3D" id="1.10.10.10">
    <property type="entry name" value="Winged helix-like DNA-binding domain superfamily/Winged helix DNA-binding domain"/>
    <property type="match status" value="1"/>
</dbReference>
<protein>
    <submittedName>
        <fullName evidence="5">Minor structural protein 4</fullName>
    </submittedName>
</protein>
<sequence length="1910" mass="208719">MYQASKYFGDAIAGPNRKFNTRLLENEKVLVESVKNFTITSGAEEITIGSAVASYVQATIENKGIALSGKEVSLEIGVEVDGEMEYIPMGLYTIQNPKIESNKVTFTAYDRLASRCNGAYYSKLGYPVDAVDILAEISTMTGVAIDTSTLQRGIQINQRAIIEDGDYNEETEESEVITTYVNPFDGYTYKETIGFIAGLFGKFAICGRTGMIEFRWYQGIDYEIPSNIFYNDLQETEESFSIKRLTCDNSDQTLSSGSGATGISMQNPVMTQSILDGVYNTVQGLVFTPAALRFIGDMRLDIGDIVTAVKNDGTKFTIPIISLITSYDGGLMQTIASYGNTAEEDDSDTKGPITEMAERVEYELAFVKKLIVDNLTATNATIKNLSGDVLKFKTGEFENLKSDVASFKETTTTNLNAANAKIENLEANTVKTFELEAKVGTFGYLKVTDASLTYATITNLKAESGKIDDLQSDYATFKTATANDLKAANANIQNLTATKATITDLNAATAKISVLEGNYANLNTLVNGNLTSANIQSLTLNSKNTTIENGMIKNAMIENLAFDKITGMDINTTNLTVHSSDGKSKWTDNTIQISDANRVRVQIGKDASNDYSMSVWDKNGNLIWDALGATEKTIQRKIIRDSIVADDANISGSKLDINSVIKEVNGSTTKLKSSTIVMNDKNQTLDVVFNEMETTVAGNLSSAKLYADGKLSDAQKYALEQANSALSSAKSYADSAVDNIEVGGRNLLVQKNITQGYLSTDGKGSFIGSGGGDQTSDWIDVSGNKYITITLYEDFTNTNNSGRYCEYDADKNCINTVGYNPRQKSSIIIELKSNTKYIRVTAIECKTRRYKIEKGNKATDWTPAPEDTQSQIDNITEITTSYTTSISTMQGQISSLISEDTTIKGNYDALLSRYNTTVATVDSMKTTIGEHTTILNNQNDSIAAVTTKANTIESNLAGTTQTVSEVKSNLAGTQERVTKVETSLTGLTTRVSSTETNLANLEIGGRNLVLRSKDFTSGDDYWYINGNYRKSIDDDGFTIVSISRSGAGLEWNRIIPHAFIPVEEMHRGIIVSFDFMCDKVSELDRGCICALQTYNSGGGRIGWYESQDILSGTQCKLSAPLSDGKWIRVQVPFSEGDLKKTYGSSNAVAYTSVSLQLVSNGSIHFKKVKIEYGSKATDYTEAPEDVDQQITAVETIASQTADKFNWLVKSGTNSTDFELTDRTATLVASAINMNGLVTFNGLSTDAKNGILNSFEVGGRNLALNTSNSYSTAFTSFSGVENTCFDLGQVTCKGIAIGDVVTVHLYIKYTDIVPASGQTARIWIQGSGNITAWDNGEFGSSEHKSISGSGEFEFLYSFTMSSAMYINTYWNCALRTDYIVSGSIQYKAFKVEKGNKATDWTPAPEDYLPQANLVSNWTTNSTWIDGGKIYTGSITADKIATDAIKSRNYVANSTGSFLNLADGTFDSKYLKWDASGNITAKGGTIGKYKITDQWLVTGSGSTCTGIGGNQAFWAGAESSDSAPFRVGYDGKLVSSNADISGKIGATRGTIGKYEITDTYLKTGSGSTCSGFGSDYAFWAGNDEAKYAPFRVEYDGTLNIEHIIVHRNQEDVYMKIGKDFLTIQDVNTSAHIGLDGFDFDFANSRIKTGDQGIELYGDTPYIDFHYNNSYADYTSRIIANSSNLLSITGNLWVDADIHAGSWLYASEVHTSGAVVIASDSESFYWAHGYQIARGTSWGGVCVGDDSQQLRLYGSSIWAAHGISTSDENLKENFTTLDQYEDFYMNLNPIGFNYIGDYDGKKTHFGFGAHKTEDILESEGYDSDKFAVVTHRPLVQEDIEKRFGKDIDVDIETEYGVSYTEFIALNTHMIQKTRKDLLYQAGKIDIHEAIINDLQFKIAKMEKKIEQLTKALA</sequence>